<feature type="compositionally biased region" description="Low complexity" evidence="3">
    <location>
        <begin position="196"/>
        <end position="205"/>
    </location>
</feature>
<gene>
    <name evidence="5" type="primary">8237090</name>
    <name evidence="4" type="ORF">Phum_PHUM605650</name>
</gene>
<dbReference type="InterPro" id="IPR000618">
    <property type="entry name" value="Insect_cuticle"/>
</dbReference>
<dbReference type="OrthoDB" id="8182468at2759"/>
<feature type="region of interest" description="Disordered" evidence="3">
    <location>
        <begin position="173"/>
        <end position="275"/>
    </location>
</feature>
<dbReference type="EMBL" id="DS235882">
    <property type="protein sequence ID" value="EEB20211.1"/>
    <property type="molecule type" value="Genomic_DNA"/>
</dbReference>
<reference evidence="4" key="1">
    <citation type="submission" date="2007-04" db="EMBL/GenBank/DDBJ databases">
        <title>Annotation of Pediculus humanus corporis strain USDA.</title>
        <authorList>
            <person name="Kirkness E."/>
            <person name="Hannick L."/>
            <person name="Hass B."/>
            <person name="Bruggner R."/>
            <person name="Lawson D."/>
            <person name="Bidwell S."/>
            <person name="Joardar V."/>
            <person name="Caler E."/>
            <person name="Walenz B."/>
            <person name="Inman J."/>
            <person name="Schobel S."/>
            <person name="Galinsky K."/>
            <person name="Amedeo P."/>
            <person name="Strausberg R."/>
        </authorList>
    </citation>
    <scope>NUCLEOTIDE SEQUENCE</scope>
    <source>
        <strain evidence="4">USDA</strain>
    </source>
</reference>
<dbReference type="PROSITE" id="PS00233">
    <property type="entry name" value="CHIT_BIND_RR_1"/>
    <property type="match status" value="1"/>
</dbReference>
<feature type="compositionally biased region" description="Polar residues" evidence="3">
    <location>
        <begin position="235"/>
        <end position="254"/>
    </location>
</feature>
<dbReference type="PROSITE" id="PS51155">
    <property type="entry name" value="CHIT_BIND_RR_2"/>
    <property type="match status" value="1"/>
</dbReference>
<dbReference type="PANTHER" id="PTHR10380">
    <property type="entry name" value="CUTICLE PROTEIN"/>
    <property type="match status" value="1"/>
</dbReference>
<accession>E0W3K5</accession>
<feature type="region of interest" description="Disordered" evidence="3">
    <location>
        <begin position="22"/>
        <end position="62"/>
    </location>
</feature>
<dbReference type="InterPro" id="IPR050468">
    <property type="entry name" value="Cuticle_Struct_Prot"/>
</dbReference>
<dbReference type="RefSeq" id="XP_002432949.1">
    <property type="nucleotide sequence ID" value="XM_002432904.1"/>
</dbReference>
<dbReference type="VEuPathDB" id="VectorBase:PHUM605650"/>
<keyword evidence="6" id="KW-1185">Reference proteome</keyword>
<dbReference type="Pfam" id="PF00379">
    <property type="entry name" value="Chitin_bind_4"/>
    <property type="match status" value="1"/>
</dbReference>
<feature type="compositionally biased region" description="Low complexity" evidence="3">
    <location>
        <begin position="221"/>
        <end position="234"/>
    </location>
</feature>
<dbReference type="EMBL" id="AAZO01007407">
    <property type="status" value="NOT_ANNOTATED_CDS"/>
    <property type="molecule type" value="Genomic_DNA"/>
</dbReference>
<dbReference type="InParanoid" id="E0W3K5"/>
<reference evidence="5" key="3">
    <citation type="submission" date="2021-02" db="UniProtKB">
        <authorList>
            <consortium name="EnsemblMetazoa"/>
        </authorList>
    </citation>
    <scope>IDENTIFICATION</scope>
    <source>
        <strain evidence="5">USDA</strain>
    </source>
</reference>
<dbReference type="GO" id="GO:0062129">
    <property type="term" value="C:chitin-based extracellular matrix"/>
    <property type="evidence" value="ECO:0007669"/>
    <property type="project" value="TreeGrafter"/>
</dbReference>
<feature type="compositionally biased region" description="Polar residues" evidence="3">
    <location>
        <begin position="206"/>
        <end position="220"/>
    </location>
</feature>
<evidence type="ECO:0000313" key="6">
    <source>
        <dbReference type="Proteomes" id="UP000009046"/>
    </source>
</evidence>
<dbReference type="GeneID" id="8237090"/>
<evidence type="ECO:0000256" key="3">
    <source>
        <dbReference type="SAM" id="MobiDB-lite"/>
    </source>
</evidence>
<name>E0W3K5_PEDHC</name>
<evidence type="ECO:0000256" key="1">
    <source>
        <dbReference type="ARBA" id="ARBA00022460"/>
    </source>
</evidence>
<evidence type="ECO:0000313" key="4">
    <source>
        <dbReference type="EMBL" id="EEB20211.1"/>
    </source>
</evidence>
<dbReference type="STRING" id="121224.E0W3K5"/>
<dbReference type="HOGENOM" id="CLU_1013032_0_0_1"/>
<dbReference type="KEGG" id="phu:Phum_PHUM605650"/>
<dbReference type="eggNOG" id="ENOG502S88E">
    <property type="taxonomic scope" value="Eukaryota"/>
</dbReference>
<dbReference type="CTD" id="8237090"/>
<dbReference type="PRINTS" id="PR00947">
    <property type="entry name" value="CUTICLE"/>
</dbReference>
<keyword evidence="1 2" id="KW-0193">Cuticle</keyword>
<dbReference type="AlphaFoldDB" id="E0W3K5"/>
<dbReference type="GO" id="GO:0008010">
    <property type="term" value="F:structural constituent of chitin-based larval cuticle"/>
    <property type="evidence" value="ECO:0007669"/>
    <property type="project" value="TreeGrafter"/>
</dbReference>
<protein>
    <submittedName>
        <fullName evidence="4">Pupal cuticle protein 36A, putative</fullName>
    </submittedName>
</protein>
<feature type="compositionally biased region" description="Polar residues" evidence="3">
    <location>
        <begin position="29"/>
        <end position="47"/>
    </location>
</feature>
<evidence type="ECO:0000313" key="5">
    <source>
        <dbReference type="EnsemblMetazoa" id="PHUM605650-PA"/>
    </source>
</evidence>
<reference evidence="4" key="2">
    <citation type="submission" date="2007-04" db="EMBL/GenBank/DDBJ databases">
        <title>The genome of the human body louse.</title>
        <authorList>
            <consortium name="The Human Body Louse Genome Consortium"/>
            <person name="Kirkness E."/>
            <person name="Walenz B."/>
            <person name="Hass B."/>
            <person name="Bruggner R."/>
            <person name="Strausberg R."/>
        </authorList>
    </citation>
    <scope>NUCLEOTIDE SEQUENCE</scope>
    <source>
        <strain evidence="4">USDA</strain>
    </source>
</reference>
<dbReference type="PANTHER" id="PTHR10380:SF109">
    <property type="entry name" value="CUTICULAR PROTEIN 49AH"/>
    <property type="match status" value="1"/>
</dbReference>
<dbReference type="Proteomes" id="UP000009046">
    <property type="component" value="Unassembled WGS sequence"/>
</dbReference>
<dbReference type="EnsemblMetazoa" id="PHUM605650-RA">
    <property type="protein sequence ID" value="PHUM605650-PA"/>
    <property type="gene ID" value="PHUM605650"/>
</dbReference>
<evidence type="ECO:0000256" key="2">
    <source>
        <dbReference type="PROSITE-ProRule" id="PRU00497"/>
    </source>
</evidence>
<sequence length="275" mass="30410">MFDLFIENFLFFSFDQQSDDNQDYDGQGFNSQPFGGSSFSNNDQFSRNDGGAKSSGRSSTNSNFRAEATTFIPIIRFDKEQTLDGSYKTSWETGNNIIAEETGVLKTFGGENTDAVVQQGSFSYTSPDGTLITVQYTADEQGFRASGDHLPTPPPIPEEIQKGLDIIYAGIREQQQQREGKSQSFQGSNGSGNNGNNGNNQQYQSPTGSGNDDQFPFFSNPTPQQRPFQQPSFQNEPASNEDFTGAGSNINFRNSGERLSPLKKNELRQGPRFRQ</sequence>
<proteinExistence type="predicted"/>
<organism>
    <name type="scientific">Pediculus humanus subsp. corporis</name>
    <name type="common">Body louse</name>
    <dbReference type="NCBI Taxonomy" id="121224"/>
    <lineage>
        <taxon>Eukaryota</taxon>
        <taxon>Metazoa</taxon>
        <taxon>Ecdysozoa</taxon>
        <taxon>Arthropoda</taxon>
        <taxon>Hexapoda</taxon>
        <taxon>Insecta</taxon>
        <taxon>Pterygota</taxon>
        <taxon>Neoptera</taxon>
        <taxon>Paraneoptera</taxon>
        <taxon>Psocodea</taxon>
        <taxon>Troctomorpha</taxon>
        <taxon>Phthiraptera</taxon>
        <taxon>Anoplura</taxon>
        <taxon>Pediculidae</taxon>
        <taxon>Pediculus</taxon>
    </lineage>
</organism>
<dbReference type="InterPro" id="IPR031311">
    <property type="entry name" value="CHIT_BIND_RR_consensus"/>
</dbReference>